<comment type="caution">
    <text evidence="2">The sequence shown here is derived from an EMBL/GenBank/DDBJ whole genome shotgun (WGS) entry which is preliminary data.</text>
</comment>
<feature type="region of interest" description="Disordered" evidence="1">
    <location>
        <begin position="1"/>
        <end position="33"/>
    </location>
</feature>
<organism evidence="2 3">
    <name type="scientific">Actinomycetospora chibensis</name>
    <dbReference type="NCBI Taxonomy" id="663606"/>
    <lineage>
        <taxon>Bacteria</taxon>
        <taxon>Bacillati</taxon>
        <taxon>Actinomycetota</taxon>
        <taxon>Actinomycetes</taxon>
        <taxon>Pseudonocardiales</taxon>
        <taxon>Pseudonocardiaceae</taxon>
        <taxon>Actinomycetospora</taxon>
    </lineage>
</organism>
<keyword evidence="3" id="KW-1185">Reference proteome</keyword>
<reference evidence="3" key="1">
    <citation type="journal article" date="2019" name="Int. J. Syst. Evol. Microbiol.">
        <title>The Global Catalogue of Microorganisms (GCM) 10K type strain sequencing project: providing services to taxonomists for standard genome sequencing and annotation.</title>
        <authorList>
            <consortium name="The Broad Institute Genomics Platform"/>
            <consortium name="The Broad Institute Genome Sequencing Center for Infectious Disease"/>
            <person name="Wu L."/>
            <person name="Ma J."/>
        </authorList>
    </citation>
    <scope>NUCLEOTIDE SEQUENCE [LARGE SCALE GENOMIC DNA]</scope>
    <source>
        <strain evidence="3">CCUG 50347</strain>
    </source>
</reference>
<evidence type="ECO:0000256" key="1">
    <source>
        <dbReference type="SAM" id="MobiDB-lite"/>
    </source>
</evidence>
<gene>
    <name evidence="2" type="ORF">ACFPEL_19615</name>
</gene>
<accession>A0ABV9RLR0</accession>
<evidence type="ECO:0000313" key="2">
    <source>
        <dbReference type="EMBL" id="MFC4834630.1"/>
    </source>
</evidence>
<dbReference type="EMBL" id="JBHSIM010000040">
    <property type="protein sequence ID" value="MFC4834630.1"/>
    <property type="molecule type" value="Genomic_DNA"/>
</dbReference>
<feature type="compositionally biased region" description="Basic and acidic residues" evidence="1">
    <location>
        <begin position="1"/>
        <end position="21"/>
    </location>
</feature>
<proteinExistence type="predicted"/>
<dbReference type="Proteomes" id="UP001595909">
    <property type="component" value="Unassembled WGS sequence"/>
</dbReference>
<name>A0ABV9RLR0_9PSEU</name>
<dbReference type="RefSeq" id="WP_274187821.1">
    <property type="nucleotide sequence ID" value="NZ_BAABHN010000040.1"/>
</dbReference>
<protein>
    <submittedName>
        <fullName evidence="2">Uncharacterized protein</fullName>
    </submittedName>
</protein>
<sequence>MGDDEHAVQHREAAPHPRPPADDAAAGTSAPPGTRCEWVRALGQVSGLMLALREAEADGATPPDPLAGGLALRAWSGLTRPVLRDPDRITLPDARPEELALVARSARVLATSLCRWRVSGVVDLVTAVLREEASVHECEPERLVAQVARLHGVLSAPDAVSAGVVWHALDDEPEETPWTT</sequence>
<evidence type="ECO:0000313" key="3">
    <source>
        <dbReference type="Proteomes" id="UP001595909"/>
    </source>
</evidence>